<gene>
    <name evidence="2" type="ORF">C4S77_10670</name>
</gene>
<dbReference type="EMBL" id="PSZM01000046">
    <property type="protein sequence ID" value="PQL90354.1"/>
    <property type="molecule type" value="Genomic_DNA"/>
</dbReference>
<protein>
    <recommendedName>
        <fullName evidence="1">Bacteriophage CI repressor N-terminal domain-containing protein</fullName>
    </recommendedName>
</protein>
<dbReference type="Pfam" id="PF07022">
    <property type="entry name" value="Phage_CI_repr"/>
    <property type="match status" value="1"/>
</dbReference>
<reference evidence="2 3" key="1">
    <citation type="submission" date="2018-02" db="EMBL/GenBank/DDBJ databases">
        <title>Genome sequences of Apibacter spp., gut symbionts of Asian honey bees.</title>
        <authorList>
            <person name="Kwong W.K."/>
            <person name="Steele M.I."/>
            <person name="Moran N.A."/>
        </authorList>
    </citation>
    <scope>NUCLEOTIDE SEQUENCE [LARGE SCALE GENOMIC DNA]</scope>
    <source>
        <strain evidence="3">wkB301</strain>
    </source>
</reference>
<evidence type="ECO:0000259" key="1">
    <source>
        <dbReference type="Pfam" id="PF07022"/>
    </source>
</evidence>
<dbReference type="Gene3D" id="1.10.260.40">
    <property type="entry name" value="lambda repressor-like DNA-binding domains"/>
    <property type="match status" value="1"/>
</dbReference>
<feature type="domain" description="Bacteriophage CI repressor N-terminal" evidence="1">
    <location>
        <begin position="7"/>
        <end position="65"/>
    </location>
</feature>
<dbReference type="Proteomes" id="UP000238042">
    <property type="component" value="Unassembled WGS sequence"/>
</dbReference>
<accession>A0A2S8A715</accession>
<dbReference type="OrthoDB" id="796548at2"/>
<dbReference type="AlphaFoldDB" id="A0A2S8A715"/>
<evidence type="ECO:0000313" key="3">
    <source>
        <dbReference type="Proteomes" id="UP000238042"/>
    </source>
</evidence>
<dbReference type="GO" id="GO:0003677">
    <property type="term" value="F:DNA binding"/>
    <property type="evidence" value="ECO:0007669"/>
    <property type="project" value="InterPro"/>
</dbReference>
<evidence type="ECO:0000313" key="2">
    <source>
        <dbReference type="EMBL" id="PQL90354.1"/>
    </source>
</evidence>
<keyword evidence="3" id="KW-1185">Reference proteome</keyword>
<dbReference type="RefSeq" id="WP_105247541.1">
    <property type="nucleotide sequence ID" value="NZ_PSZM01000046.1"/>
</dbReference>
<sequence length="230" mass="26482">MDKISILNDIKKHYGFRKNKEFANFLGISPQTLSNWKARNTYDPVLIYSKCKDINPDWLLTGTGNICKVYPKYLVDNIIASEPSTSYALDKTEIPIYNLDSGISLHDLCNNKTQWTKILKFVRIPGISDFDAACYVLDNSMFPIVKAGDIIIFKNITLKETLSGKMYLIETEKIINNKVHKLFEIRILEKFIPERQVFVFQTKNTFNKTTELNSNEIISIAYIQASICFN</sequence>
<organism evidence="2 3">
    <name type="scientific">Apibacter adventoris</name>
    <dbReference type="NCBI Taxonomy" id="1679466"/>
    <lineage>
        <taxon>Bacteria</taxon>
        <taxon>Pseudomonadati</taxon>
        <taxon>Bacteroidota</taxon>
        <taxon>Flavobacteriia</taxon>
        <taxon>Flavobacteriales</taxon>
        <taxon>Weeksellaceae</taxon>
        <taxon>Apibacter</taxon>
    </lineage>
</organism>
<dbReference type="GO" id="GO:0045892">
    <property type="term" value="P:negative regulation of DNA-templated transcription"/>
    <property type="evidence" value="ECO:0007669"/>
    <property type="project" value="InterPro"/>
</dbReference>
<dbReference type="InterPro" id="IPR010982">
    <property type="entry name" value="Lambda_DNA-bd_dom_sf"/>
</dbReference>
<dbReference type="InterPro" id="IPR010744">
    <property type="entry name" value="Phage_CI_N"/>
</dbReference>
<name>A0A2S8A715_9FLAO</name>
<comment type="caution">
    <text evidence="2">The sequence shown here is derived from an EMBL/GenBank/DDBJ whole genome shotgun (WGS) entry which is preliminary data.</text>
</comment>
<proteinExistence type="predicted"/>